<sequence length="707" mass="81443">MDPPSSLFHDYESQASRQTHENHRGSLEVPSGAISHAEYRRGSVESQFSDMSLEYKYVDSKQSLEAMQDRRGSAAPSEEVFFTNKLLPSSPTGRTRGGWQGVSQPPPNPFAMSENSAFKMTTLGGMIGLRSSMLLRRDNDAFADSSSDDEAPFGYELTKHRHKFWNRVFRIGDPHGADKLMSFKKSLIRKSLLKGNRKNDKMMIQMHKNIMSFMRDRDSSKPPWKHAQKIIRHALRSPNVFRDEVYLLICKQTRGHPRIENAVTGWNLMILLLFCFPPSSAIKLDAYLMRSLVSTDSEEVLKRIKMTQKLLQLSIHYGERQEVPTEEEILSTCNLDLVDLIIQVPGHKKDLPPVVIRVDAFTTVAEAEYMISKKLQLGFPEAFGLFEANDHEESLLFSDLRVLDVVASWEKKPEEEEKIQKITSRRSSSASRRSSTSSQSSQWSRSSDKRKQQTKSRRESFLSMRPEYKFLLYQAKFVLPTSGPLRDIRITSDPRAVDILYNQAVRNVLGSRIAVVEKHVVKLAALKLQVDDGDFDPKTHKLGRLVDKMDQYIPRDLLPSVNLKKKDKEARLRMFDQRILHKHNKLRGFDKETAKRNYLSYVERWESYGSQTFPVMQNRQFRHLPEYLLISVTPNGVLIQSMIDKEVLYAYEYKELVTWGSSETKLILVVGSVMQQRRLIFHTTKGELIKDLIHNYIQYTIQVAISS</sequence>
<dbReference type="Pfam" id="PF02174">
    <property type="entry name" value="IRS"/>
    <property type="match status" value="1"/>
</dbReference>
<dbReference type="Pfam" id="PF00373">
    <property type="entry name" value="FERM_M"/>
    <property type="match status" value="1"/>
</dbReference>
<keyword evidence="6" id="KW-0067">ATP-binding</keyword>
<dbReference type="InterPro" id="IPR019748">
    <property type="entry name" value="FERM_central"/>
</dbReference>
<feature type="domain" description="FERM" evidence="10">
    <location>
        <begin position="340"/>
        <end position="704"/>
    </location>
</feature>
<evidence type="ECO:0000259" key="11">
    <source>
        <dbReference type="PROSITE" id="PS51016"/>
    </source>
</evidence>
<dbReference type="Gene3D" id="3.10.20.90">
    <property type="entry name" value="Phosphatidylinositol 3-kinase Catalytic Subunit, Chain A, domain 1"/>
    <property type="match status" value="1"/>
</dbReference>
<keyword evidence="8" id="KW-0009">Actin-binding</keyword>
<evidence type="ECO:0000256" key="7">
    <source>
        <dbReference type="ARBA" id="ARBA00023175"/>
    </source>
</evidence>
<dbReference type="InterPro" id="IPR000857">
    <property type="entry name" value="MyTH4_dom"/>
</dbReference>
<dbReference type="InterPro" id="IPR002404">
    <property type="entry name" value="IRS_PTB"/>
</dbReference>
<dbReference type="InterPro" id="IPR000299">
    <property type="entry name" value="FERM_domain"/>
</dbReference>
<dbReference type="Pfam" id="PF21989">
    <property type="entry name" value="RA_2"/>
    <property type="match status" value="1"/>
</dbReference>
<evidence type="ECO:0000313" key="12">
    <source>
        <dbReference type="EMBL" id="CAE0668419.1"/>
    </source>
</evidence>
<dbReference type="SMART" id="SM00139">
    <property type="entry name" value="MyTH4"/>
    <property type="match status" value="1"/>
</dbReference>
<dbReference type="InterPro" id="IPR051567">
    <property type="entry name" value="Unconventional_Myosin_ATPase"/>
</dbReference>
<dbReference type="EMBL" id="HBIV01028006">
    <property type="protein sequence ID" value="CAE0668419.1"/>
    <property type="molecule type" value="Transcribed_RNA"/>
</dbReference>
<accession>A0A7S4DSM2</accession>
<dbReference type="CDD" id="cd14473">
    <property type="entry name" value="FERM_B-lobe"/>
    <property type="match status" value="1"/>
</dbReference>
<evidence type="ECO:0000256" key="9">
    <source>
        <dbReference type="SAM" id="MobiDB-lite"/>
    </source>
</evidence>
<feature type="compositionally biased region" description="Basic and acidic residues" evidence="9">
    <location>
        <begin position="446"/>
        <end position="459"/>
    </location>
</feature>
<dbReference type="SMART" id="SM00295">
    <property type="entry name" value="B41"/>
    <property type="match status" value="1"/>
</dbReference>
<dbReference type="GO" id="GO:0005856">
    <property type="term" value="C:cytoskeleton"/>
    <property type="evidence" value="ECO:0007669"/>
    <property type="project" value="InterPro"/>
</dbReference>
<dbReference type="GO" id="GO:0003779">
    <property type="term" value="F:actin binding"/>
    <property type="evidence" value="ECO:0007669"/>
    <property type="project" value="UniProtKB-KW"/>
</dbReference>
<evidence type="ECO:0000256" key="3">
    <source>
        <dbReference type="ARBA" id="ARBA00022490"/>
    </source>
</evidence>
<comment type="subcellular location">
    <subcellularLocation>
        <location evidence="1">Cytoplasm</location>
    </subcellularLocation>
</comment>
<keyword evidence="7" id="KW-0505">Motor protein</keyword>
<dbReference type="InterPro" id="IPR014352">
    <property type="entry name" value="FERM/acyl-CoA-bd_prot_sf"/>
</dbReference>
<dbReference type="GO" id="GO:0005524">
    <property type="term" value="F:ATP binding"/>
    <property type="evidence" value="ECO:0007669"/>
    <property type="project" value="UniProtKB-KW"/>
</dbReference>
<dbReference type="GO" id="GO:0005737">
    <property type="term" value="C:cytoplasm"/>
    <property type="evidence" value="ECO:0007669"/>
    <property type="project" value="UniProtKB-SubCell"/>
</dbReference>
<comment type="similarity">
    <text evidence="2">Belongs to the TRAFAC class myosin-kinesin ATPase superfamily. Myosin family.</text>
</comment>
<evidence type="ECO:0008006" key="13">
    <source>
        <dbReference type="Google" id="ProtNLM"/>
    </source>
</evidence>
<dbReference type="Gene3D" id="1.25.40.530">
    <property type="entry name" value="MyTH4 domain"/>
    <property type="match status" value="1"/>
</dbReference>
<evidence type="ECO:0000256" key="2">
    <source>
        <dbReference type="ARBA" id="ARBA00008314"/>
    </source>
</evidence>
<dbReference type="SUPFAM" id="SSF50729">
    <property type="entry name" value="PH domain-like"/>
    <property type="match status" value="1"/>
</dbReference>
<dbReference type="PROSITE" id="PS50057">
    <property type="entry name" value="FERM_3"/>
    <property type="match status" value="1"/>
</dbReference>
<keyword evidence="4" id="KW-0677">Repeat</keyword>
<feature type="region of interest" description="Disordered" evidence="9">
    <location>
        <begin position="1"/>
        <end position="40"/>
    </location>
</feature>
<dbReference type="Gene3D" id="1.20.80.10">
    <property type="match status" value="1"/>
</dbReference>
<keyword evidence="5" id="KW-0547">Nucleotide-binding</keyword>
<name>A0A7S4DSM2_9EUKA</name>
<evidence type="ECO:0000256" key="6">
    <source>
        <dbReference type="ARBA" id="ARBA00022840"/>
    </source>
</evidence>
<evidence type="ECO:0000259" key="10">
    <source>
        <dbReference type="PROSITE" id="PS50057"/>
    </source>
</evidence>
<evidence type="ECO:0000256" key="4">
    <source>
        <dbReference type="ARBA" id="ARBA00022737"/>
    </source>
</evidence>
<reference evidence="12" key="1">
    <citation type="submission" date="2021-01" db="EMBL/GenBank/DDBJ databases">
        <authorList>
            <person name="Corre E."/>
            <person name="Pelletier E."/>
            <person name="Niang G."/>
            <person name="Scheremetjew M."/>
            <person name="Finn R."/>
            <person name="Kale V."/>
            <person name="Holt S."/>
            <person name="Cochrane G."/>
            <person name="Meng A."/>
            <person name="Brown T."/>
            <person name="Cohen L."/>
        </authorList>
    </citation>
    <scope>NUCLEOTIDE SEQUENCE</scope>
    <source>
        <strain evidence="12">CCCM811</strain>
    </source>
</reference>
<evidence type="ECO:0000256" key="8">
    <source>
        <dbReference type="ARBA" id="ARBA00023203"/>
    </source>
</evidence>
<feature type="domain" description="MyTH4" evidence="11">
    <location>
        <begin position="183"/>
        <end position="333"/>
    </location>
</feature>
<dbReference type="PANTHER" id="PTHR22692">
    <property type="entry name" value="MYOSIN VII, XV"/>
    <property type="match status" value="1"/>
</dbReference>
<organism evidence="12">
    <name type="scientific">Lotharella globosa</name>
    <dbReference type="NCBI Taxonomy" id="91324"/>
    <lineage>
        <taxon>Eukaryota</taxon>
        <taxon>Sar</taxon>
        <taxon>Rhizaria</taxon>
        <taxon>Cercozoa</taxon>
        <taxon>Chlorarachniophyceae</taxon>
        <taxon>Lotharella</taxon>
    </lineage>
</organism>
<dbReference type="Gene3D" id="2.30.29.30">
    <property type="entry name" value="Pleckstrin-homology domain (PH domain)/Phosphotyrosine-binding domain (PTB)"/>
    <property type="match status" value="1"/>
</dbReference>
<protein>
    <recommendedName>
        <fullName evidence="13">FERM domain-containing protein</fullName>
    </recommendedName>
</protein>
<dbReference type="Pfam" id="PF00784">
    <property type="entry name" value="MyTH4"/>
    <property type="match status" value="1"/>
</dbReference>
<proteinExistence type="inferred from homology"/>
<dbReference type="InterPro" id="IPR019749">
    <property type="entry name" value="Band_41_domain"/>
</dbReference>
<keyword evidence="3" id="KW-0963">Cytoplasm</keyword>
<gene>
    <name evidence="12" type="ORF">LGLO00237_LOCUS20043</name>
</gene>
<dbReference type="PANTHER" id="PTHR22692:SF33">
    <property type="entry name" value="MYOSIN"/>
    <property type="match status" value="1"/>
</dbReference>
<dbReference type="PROSITE" id="PS51016">
    <property type="entry name" value="MYTH4"/>
    <property type="match status" value="1"/>
</dbReference>
<dbReference type="InterPro" id="IPR011993">
    <property type="entry name" value="PH-like_dom_sf"/>
</dbReference>
<dbReference type="InterPro" id="IPR035963">
    <property type="entry name" value="FERM_2"/>
</dbReference>
<dbReference type="AlphaFoldDB" id="A0A7S4DSM2"/>
<feature type="region of interest" description="Disordered" evidence="9">
    <location>
        <begin position="417"/>
        <end position="459"/>
    </location>
</feature>
<dbReference type="InterPro" id="IPR038185">
    <property type="entry name" value="MyTH4_dom_sf"/>
</dbReference>
<dbReference type="SUPFAM" id="SSF47031">
    <property type="entry name" value="Second domain of FERM"/>
    <property type="match status" value="1"/>
</dbReference>
<evidence type="ECO:0000256" key="5">
    <source>
        <dbReference type="ARBA" id="ARBA00022741"/>
    </source>
</evidence>
<feature type="compositionally biased region" description="Low complexity" evidence="9">
    <location>
        <begin position="425"/>
        <end position="445"/>
    </location>
</feature>
<evidence type="ECO:0000256" key="1">
    <source>
        <dbReference type="ARBA" id="ARBA00004496"/>
    </source>
</evidence>